<keyword evidence="8" id="KW-1185">Reference proteome</keyword>
<evidence type="ECO:0000313" key="8">
    <source>
        <dbReference type="Proteomes" id="UP000235786"/>
    </source>
</evidence>
<dbReference type="InterPro" id="IPR036864">
    <property type="entry name" value="Zn2-C6_fun-type_DNA-bd_sf"/>
</dbReference>
<accession>A0A2J6S221</accession>
<dbReference type="OrthoDB" id="3163292at2759"/>
<evidence type="ECO:0000256" key="5">
    <source>
        <dbReference type="ARBA" id="ARBA00023242"/>
    </source>
</evidence>
<dbReference type="GO" id="GO:0008270">
    <property type="term" value="F:zinc ion binding"/>
    <property type="evidence" value="ECO:0007669"/>
    <property type="project" value="InterPro"/>
</dbReference>
<evidence type="ECO:0008006" key="9">
    <source>
        <dbReference type="Google" id="ProtNLM"/>
    </source>
</evidence>
<evidence type="ECO:0000256" key="1">
    <source>
        <dbReference type="ARBA" id="ARBA00004123"/>
    </source>
</evidence>
<dbReference type="GO" id="GO:0000981">
    <property type="term" value="F:DNA-binding transcription factor activity, RNA polymerase II-specific"/>
    <property type="evidence" value="ECO:0007669"/>
    <property type="project" value="InterPro"/>
</dbReference>
<proteinExistence type="predicted"/>
<dbReference type="GO" id="GO:0000976">
    <property type="term" value="F:transcription cis-regulatory region binding"/>
    <property type="evidence" value="ECO:0007669"/>
    <property type="project" value="TreeGrafter"/>
</dbReference>
<name>A0A2J6S221_HYAVF</name>
<keyword evidence="5" id="KW-0539">Nucleus</keyword>
<dbReference type="GO" id="GO:0005634">
    <property type="term" value="C:nucleus"/>
    <property type="evidence" value="ECO:0007669"/>
    <property type="project" value="UniProtKB-SubCell"/>
</dbReference>
<keyword evidence="3" id="KW-0238">DNA-binding</keyword>
<dbReference type="PANTHER" id="PTHR31845:SF21">
    <property type="entry name" value="REGULATORY PROTEIN LEU3"/>
    <property type="match status" value="1"/>
</dbReference>
<dbReference type="AlphaFoldDB" id="A0A2J6S221"/>
<keyword evidence="2" id="KW-0805">Transcription regulation</keyword>
<dbReference type="Proteomes" id="UP000235786">
    <property type="component" value="Unassembled WGS sequence"/>
</dbReference>
<dbReference type="Gene3D" id="4.10.240.10">
    <property type="entry name" value="Zn(2)-C6 fungal-type DNA-binding domain"/>
    <property type="match status" value="1"/>
</dbReference>
<reference evidence="7 8" key="1">
    <citation type="submission" date="2016-04" db="EMBL/GenBank/DDBJ databases">
        <title>A degradative enzymes factory behind the ericoid mycorrhizal symbiosis.</title>
        <authorList>
            <consortium name="DOE Joint Genome Institute"/>
            <person name="Martino E."/>
            <person name="Morin E."/>
            <person name="Grelet G."/>
            <person name="Kuo A."/>
            <person name="Kohler A."/>
            <person name="Daghino S."/>
            <person name="Barry K."/>
            <person name="Choi C."/>
            <person name="Cichocki N."/>
            <person name="Clum A."/>
            <person name="Copeland A."/>
            <person name="Hainaut M."/>
            <person name="Haridas S."/>
            <person name="Labutti K."/>
            <person name="Lindquist E."/>
            <person name="Lipzen A."/>
            <person name="Khouja H.-R."/>
            <person name="Murat C."/>
            <person name="Ohm R."/>
            <person name="Olson A."/>
            <person name="Spatafora J."/>
            <person name="Veneault-Fourrey C."/>
            <person name="Henrissat B."/>
            <person name="Grigoriev I."/>
            <person name="Martin F."/>
            <person name="Perotto S."/>
        </authorList>
    </citation>
    <scope>NUCLEOTIDE SEQUENCE [LARGE SCALE GENOMIC DNA]</scope>
    <source>
        <strain evidence="7 8">F</strain>
    </source>
</reference>
<evidence type="ECO:0000256" key="6">
    <source>
        <dbReference type="SAM" id="MobiDB-lite"/>
    </source>
</evidence>
<sequence>MSEDGSNNGQERRTAGSTSRSKRVVRCIGSERGACERCTRLEIDCNRDPGFKRTSKSRKIAELEKQVQLLASVVNTRGHRASISTPPFPATSFGVQGNGQFTGPGPASNIWQGPREPQTGDDHFVTNAPAALSSTLTSSTTPLASSEHAFVRPLAIMPRTIETVQLSTNQIDTLFQIFFEKNHPHLPFLDPVQSPEEYYKSCPTLFWAIIGVASRRYRDDITLIAVLSDWIMKLVWTEISKGCCKLPTVQAISLLAIWPFPTFRSTNDLAVTLSSIAVSASMSIGLHRPLNSHDFKQTTNRSGNEVDLSSWAVANIVSQTSGAVAGHLPTAPFDWMIDRACETGNIYTLPDSLRFKLMIQRICHRVTQAMSTISYDPITAQSPPPGEVTSHMMSWQNDMAHFESELDSLEEANKMHFSDVDVLYLDAARIHLHSFYFFDSSESESRKAGIMKAYDSATNLINVLTSAERSDEALLYLPYYHFRYLLTAACILVKVLKSSYGQDIEDFEGGRKTFNESILAIQRSSITNNDTAAKAVKMLSCVWHSNAISNHCPPQLTVQSRFGACLTQDFIRTWHREFGAIPQFKDVTSSRAFPQEPSTTQFSEPFQDDMLFSLDFLDDRAWNLGMGEAPLFGGTAA</sequence>
<protein>
    <recommendedName>
        <fullName evidence="9">Transcription factor domain-containing protein</fullName>
    </recommendedName>
</protein>
<evidence type="ECO:0000256" key="4">
    <source>
        <dbReference type="ARBA" id="ARBA00023163"/>
    </source>
</evidence>
<evidence type="ECO:0000313" key="7">
    <source>
        <dbReference type="EMBL" id="PMD44811.1"/>
    </source>
</evidence>
<keyword evidence="4" id="KW-0804">Transcription</keyword>
<feature type="compositionally biased region" description="Polar residues" evidence="6">
    <location>
        <begin position="1"/>
        <end position="19"/>
    </location>
</feature>
<evidence type="ECO:0000256" key="2">
    <source>
        <dbReference type="ARBA" id="ARBA00023015"/>
    </source>
</evidence>
<dbReference type="EMBL" id="KZ613941">
    <property type="protein sequence ID" value="PMD44811.1"/>
    <property type="molecule type" value="Genomic_DNA"/>
</dbReference>
<evidence type="ECO:0000256" key="3">
    <source>
        <dbReference type="ARBA" id="ARBA00023125"/>
    </source>
</evidence>
<dbReference type="PANTHER" id="PTHR31845">
    <property type="entry name" value="FINGER DOMAIN PROTEIN, PUTATIVE-RELATED"/>
    <property type="match status" value="1"/>
</dbReference>
<dbReference type="CDD" id="cd12148">
    <property type="entry name" value="fungal_TF_MHR"/>
    <property type="match status" value="1"/>
</dbReference>
<organism evidence="7 8">
    <name type="scientific">Hyaloscypha variabilis (strain UAMH 11265 / GT02V1 / F)</name>
    <name type="common">Meliniomyces variabilis</name>
    <dbReference type="NCBI Taxonomy" id="1149755"/>
    <lineage>
        <taxon>Eukaryota</taxon>
        <taxon>Fungi</taxon>
        <taxon>Dikarya</taxon>
        <taxon>Ascomycota</taxon>
        <taxon>Pezizomycotina</taxon>
        <taxon>Leotiomycetes</taxon>
        <taxon>Helotiales</taxon>
        <taxon>Hyaloscyphaceae</taxon>
        <taxon>Hyaloscypha</taxon>
        <taxon>Hyaloscypha variabilis</taxon>
    </lineage>
</organism>
<gene>
    <name evidence="7" type="ORF">L207DRAFT_579738</name>
</gene>
<comment type="subcellular location">
    <subcellularLocation>
        <location evidence="1">Nucleus</location>
    </subcellularLocation>
</comment>
<feature type="region of interest" description="Disordered" evidence="6">
    <location>
        <begin position="1"/>
        <end position="23"/>
    </location>
</feature>
<dbReference type="InterPro" id="IPR051089">
    <property type="entry name" value="prtT"/>
</dbReference>